<sequence>MVLGSIIVVMGATAFPSSANFLAGSIPISFLPSSWTNSLTSPVTGIASQFLTVFTNLSDSLKLGVLN</sequence>
<name>T2JVB4_CROWT</name>
<proteinExistence type="predicted"/>
<gene>
    <name evidence="1" type="ORF">CWATWH0402_6075</name>
</gene>
<dbReference type="Proteomes" id="UP000018130">
    <property type="component" value="Unassembled WGS sequence"/>
</dbReference>
<organism evidence="1 2">
    <name type="scientific">Crocosphaera watsonii WH 0402</name>
    <dbReference type="NCBI Taxonomy" id="1284629"/>
    <lineage>
        <taxon>Bacteria</taxon>
        <taxon>Bacillati</taxon>
        <taxon>Cyanobacteriota</taxon>
        <taxon>Cyanophyceae</taxon>
        <taxon>Oscillatoriophycideae</taxon>
        <taxon>Chroococcales</taxon>
        <taxon>Aphanothecaceae</taxon>
        <taxon>Crocosphaera</taxon>
    </lineage>
</organism>
<accession>T2JVB4</accession>
<dbReference type="EMBL" id="CAQN01000881">
    <property type="protein sequence ID" value="CCQ69019.1"/>
    <property type="molecule type" value="Genomic_DNA"/>
</dbReference>
<protein>
    <submittedName>
        <fullName evidence="1">Uncharacterized protein</fullName>
    </submittedName>
</protein>
<evidence type="ECO:0000313" key="1">
    <source>
        <dbReference type="EMBL" id="CCQ69019.1"/>
    </source>
</evidence>
<dbReference type="AlphaFoldDB" id="T2JVB4"/>
<reference evidence="1 2" key="1">
    <citation type="submission" date="2013-01" db="EMBL/GenBank/DDBJ databases">
        <authorList>
            <person name="Bench S."/>
        </authorList>
    </citation>
    <scope>NUCLEOTIDE SEQUENCE [LARGE SCALE GENOMIC DNA]</scope>
    <source>
        <strain evidence="1 2">WH 0402</strain>
    </source>
</reference>
<comment type="caution">
    <text evidence="1">The sequence shown here is derived from an EMBL/GenBank/DDBJ whole genome shotgun (WGS) entry which is preliminary data.</text>
</comment>
<evidence type="ECO:0000313" key="2">
    <source>
        <dbReference type="Proteomes" id="UP000018130"/>
    </source>
</evidence>
<reference evidence="1 2" key="2">
    <citation type="submission" date="2013-09" db="EMBL/GenBank/DDBJ databases">
        <title>Whole genome comparison of six Crocosphaera watsonii strains with differing phenotypes.</title>
        <authorList>
            <person name="Bench S.R."/>
            <person name="Heller P."/>
            <person name="Frank I."/>
            <person name="Arciniega M."/>
            <person name="Shilova I.N."/>
            <person name="Zehr J.P."/>
        </authorList>
    </citation>
    <scope>NUCLEOTIDE SEQUENCE [LARGE SCALE GENOMIC DNA]</scope>
    <source>
        <strain evidence="1 2">WH 0402</strain>
    </source>
</reference>